<dbReference type="STRING" id="1036808.A0A0C3A7U8"/>
<reference evidence="3 4" key="1">
    <citation type="submission" date="2014-04" db="EMBL/GenBank/DDBJ databases">
        <authorList>
            <consortium name="DOE Joint Genome Institute"/>
            <person name="Kuo A."/>
            <person name="Kohler A."/>
            <person name="Nagy L.G."/>
            <person name="Floudas D."/>
            <person name="Copeland A."/>
            <person name="Barry K.W."/>
            <person name="Cichocki N."/>
            <person name="Veneault-Fourrey C."/>
            <person name="LaButti K."/>
            <person name="Lindquist E.A."/>
            <person name="Lipzen A."/>
            <person name="Lundell T."/>
            <person name="Morin E."/>
            <person name="Murat C."/>
            <person name="Sun H."/>
            <person name="Tunlid A."/>
            <person name="Henrissat B."/>
            <person name="Grigoriev I.V."/>
            <person name="Hibbett D.S."/>
            <person name="Martin F."/>
            <person name="Nordberg H.P."/>
            <person name="Cantor M.N."/>
            <person name="Hua S.X."/>
        </authorList>
    </citation>
    <scope>NUCLEOTIDE SEQUENCE [LARGE SCALE GENOMIC DNA]</scope>
    <source>
        <strain evidence="3 4">Foug A</strain>
    </source>
</reference>
<dbReference type="PANTHER" id="PTHR38644">
    <property type="entry name" value="EXPRESSED PROTEIN"/>
    <property type="match status" value="1"/>
</dbReference>
<evidence type="ECO:0000313" key="3">
    <source>
        <dbReference type="EMBL" id="KIM69778.1"/>
    </source>
</evidence>
<dbReference type="OrthoDB" id="5319015at2759"/>
<feature type="non-terminal residue" evidence="3">
    <location>
        <position position="1"/>
    </location>
</feature>
<name>A0A0C3A7U8_9AGAM</name>
<gene>
    <name evidence="3" type="ORF">SCLCIDRAFT_102975</name>
</gene>
<feature type="domain" description="Mmc1 C-terminal" evidence="2">
    <location>
        <begin position="300"/>
        <end position="486"/>
    </location>
</feature>
<keyword evidence="1" id="KW-0472">Membrane</keyword>
<dbReference type="PANTHER" id="PTHR38644:SF1">
    <property type="entry name" value="EXPRESSED PROTEIN"/>
    <property type="match status" value="1"/>
</dbReference>
<keyword evidence="1" id="KW-0812">Transmembrane</keyword>
<dbReference type="AlphaFoldDB" id="A0A0C3A7U8"/>
<dbReference type="HOGENOM" id="CLU_019469_0_0_1"/>
<feature type="transmembrane region" description="Helical" evidence="1">
    <location>
        <begin position="420"/>
        <end position="441"/>
    </location>
</feature>
<dbReference type="InterPro" id="IPR056196">
    <property type="entry name" value="Mmc1_C"/>
</dbReference>
<dbReference type="InParanoid" id="A0A0C3A7U8"/>
<accession>A0A0C3A7U8</accession>
<proteinExistence type="predicted"/>
<dbReference type="EMBL" id="KN822006">
    <property type="protein sequence ID" value="KIM69778.1"/>
    <property type="molecule type" value="Genomic_DNA"/>
</dbReference>
<evidence type="ECO:0000259" key="2">
    <source>
        <dbReference type="Pfam" id="PF23868"/>
    </source>
</evidence>
<dbReference type="Proteomes" id="UP000053989">
    <property type="component" value="Unassembled WGS sequence"/>
</dbReference>
<keyword evidence="1" id="KW-1133">Transmembrane helix</keyword>
<reference evidence="4" key="2">
    <citation type="submission" date="2015-01" db="EMBL/GenBank/DDBJ databases">
        <title>Evolutionary Origins and Diversification of the Mycorrhizal Mutualists.</title>
        <authorList>
            <consortium name="DOE Joint Genome Institute"/>
            <consortium name="Mycorrhizal Genomics Consortium"/>
            <person name="Kohler A."/>
            <person name="Kuo A."/>
            <person name="Nagy L.G."/>
            <person name="Floudas D."/>
            <person name="Copeland A."/>
            <person name="Barry K.W."/>
            <person name="Cichocki N."/>
            <person name="Veneault-Fourrey C."/>
            <person name="LaButti K."/>
            <person name="Lindquist E.A."/>
            <person name="Lipzen A."/>
            <person name="Lundell T."/>
            <person name="Morin E."/>
            <person name="Murat C."/>
            <person name="Riley R."/>
            <person name="Ohm R."/>
            <person name="Sun H."/>
            <person name="Tunlid A."/>
            <person name="Henrissat B."/>
            <person name="Grigoriev I.V."/>
            <person name="Hibbett D.S."/>
            <person name="Martin F."/>
        </authorList>
    </citation>
    <scope>NUCLEOTIDE SEQUENCE [LARGE SCALE GENOMIC DNA]</scope>
    <source>
        <strain evidence="4">Foug A</strain>
    </source>
</reference>
<feature type="transmembrane region" description="Helical" evidence="1">
    <location>
        <begin position="453"/>
        <end position="472"/>
    </location>
</feature>
<keyword evidence="4" id="KW-1185">Reference proteome</keyword>
<evidence type="ECO:0000256" key="1">
    <source>
        <dbReference type="SAM" id="Phobius"/>
    </source>
</evidence>
<organism evidence="3 4">
    <name type="scientific">Scleroderma citrinum Foug A</name>
    <dbReference type="NCBI Taxonomy" id="1036808"/>
    <lineage>
        <taxon>Eukaryota</taxon>
        <taxon>Fungi</taxon>
        <taxon>Dikarya</taxon>
        <taxon>Basidiomycota</taxon>
        <taxon>Agaricomycotina</taxon>
        <taxon>Agaricomycetes</taxon>
        <taxon>Agaricomycetidae</taxon>
        <taxon>Boletales</taxon>
        <taxon>Sclerodermatineae</taxon>
        <taxon>Sclerodermataceae</taxon>
        <taxon>Scleroderma</taxon>
    </lineage>
</organism>
<dbReference type="Pfam" id="PF23868">
    <property type="entry name" value="Mmc1_C"/>
    <property type="match status" value="1"/>
</dbReference>
<sequence length="548" mass="59712">ISVCGVDEFAGTKELVTTLLENPFSSDPNYSDILRNRWKINPHGIIIEYDASLALTEDSEVGKLNCPSTWLLQYPYDIQLVELPALSSIPVANTVAAKLLLSSDVLVLLCDPLTIPVPTLCAKTKHLLNRPNTILVFTSVAPFEHRRSLLSKELAELGCAPGRILFLDPTQALDAVTFLQTDPKLPFAIDRYQKDSLSSQISTLGVAINELFRTRATESSLSALQTRTVLMQIQSALDASFRSVQCAAERLSRMDIGVANLRSQVADIKATVRPEILGTGENGAVRSVLAQGAKRMQAILESLSFWSMFWRVDEIGPLVSASVRTEWCKELEDNLILQTGRLSSTQSQLTRSTLDLLSTLAPPSPYSAFHSPVLLNQLHQLEASPSYSLTPATLTQPLENRRSQILRFTTPRLHREAQNAVLGVLGGVLAGTGVGWWLAIGEHLLNLGAGSEVATAVGAGTLVSIGALRWAVGKWERGKRSWMQDLERVGAGTSRDLEVCQIIFLAISVLHKNTGVTPVHDRSQCSCHCRHCMSEIGGPYNETAGGTD</sequence>
<evidence type="ECO:0000313" key="4">
    <source>
        <dbReference type="Proteomes" id="UP000053989"/>
    </source>
</evidence>
<protein>
    <recommendedName>
        <fullName evidence="2">Mmc1 C-terminal domain-containing protein</fullName>
    </recommendedName>
</protein>